<keyword evidence="1" id="KW-0472">Membrane</keyword>
<dbReference type="EMBL" id="LHQQ01000350">
    <property type="protein sequence ID" value="KOS37133.1"/>
    <property type="molecule type" value="Genomic_DNA"/>
</dbReference>
<dbReference type="AlphaFoldDB" id="A0A0M9WA67"/>
<evidence type="ECO:0000313" key="2">
    <source>
        <dbReference type="EMBL" id="KOS37133.1"/>
    </source>
</evidence>
<keyword evidence="1" id="KW-0812">Transmembrane</keyword>
<accession>A0A0M9WA67</accession>
<evidence type="ECO:0000313" key="3">
    <source>
        <dbReference type="Proteomes" id="UP000037696"/>
    </source>
</evidence>
<organism evidence="2 3">
    <name type="scientific">Penicillium nordicum</name>
    <dbReference type="NCBI Taxonomy" id="229535"/>
    <lineage>
        <taxon>Eukaryota</taxon>
        <taxon>Fungi</taxon>
        <taxon>Dikarya</taxon>
        <taxon>Ascomycota</taxon>
        <taxon>Pezizomycotina</taxon>
        <taxon>Eurotiomycetes</taxon>
        <taxon>Eurotiomycetidae</taxon>
        <taxon>Eurotiales</taxon>
        <taxon>Aspergillaceae</taxon>
        <taxon>Penicillium</taxon>
    </lineage>
</organism>
<gene>
    <name evidence="2" type="ORF">ACN38_g12079</name>
</gene>
<sequence>MVDSILQSSRPVDEKVVMQHHEISNTLQYSHQEMTEPGSEEAMQESEKDIPMTFRRFMGFSAMAFLWTGSQIPVYLFGMSKTT</sequence>
<feature type="transmembrane region" description="Helical" evidence="1">
    <location>
        <begin position="57"/>
        <end position="77"/>
    </location>
</feature>
<keyword evidence="3" id="KW-1185">Reference proteome</keyword>
<dbReference type="OrthoDB" id="4161376at2759"/>
<reference evidence="2 3" key="1">
    <citation type="submission" date="2015-08" db="EMBL/GenBank/DDBJ databases">
        <title>Genome sequencing of Penicillium nordicum.</title>
        <authorList>
            <person name="Nguyen H.D."/>
            <person name="Seifert K.A."/>
        </authorList>
    </citation>
    <scope>NUCLEOTIDE SEQUENCE [LARGE SCALE GENOMIC DNA]</scope>
    <source>
        <strain evidence="2 3">DAOMC 185683</strain>
    </source>
</reference>
<evidence type="ECO:0000256" key="1">
    <source>
        <dbReference type="SAM" id="Phobius"/>
    </source>
</evidence>
<protein>
    <submittedName>
        <fullName evidence="2">Uncharacterized protein</fullName>
    </submittedName>
</protein>
<keyword evidence="1" id="KW-1133">Transmembrane helix</keyword>
<dbReference type="Proteomes" id="UP000037696">
    <property type="component" value="Unassembled WGS sequence"/>
</dbReference>
<comment type="caution">
    <text evidence="2">The sequence shown here is derived from an EMBL/GenBank/DDBJ whole genome shotgun (WGS) entry which is preliminary data.</text>
</comment>
<proteinExistence type="predicted"/>
<name>A0A0M9WA67_9EURO</name>